<dbReference type="Proteomes" id="UP000092444">
    <property type="component" value="Unassembled WGS sequence"/>
</dbReference>
<proteinExistence type="evidence at transcript level"/>
<dbReference type="SMART" id="SM01100">
    <property type="entry name" value="CRAL_TRIO_N"/>
    <property type="match status" value="1"/>
</dbReference>
<dbReference type="PRINTS" id="PR00180">
    <property type="entry name" value="CRETINALDHBP"/>
</dbReference>
<reference evidence="3" key="6">
    <citation type="submission" date="2021-02" db="UniProtKB">
        <authorList>
            <consortium name="EnsemblMetazoa"/>
        </authorList>
    </citation>
    <scope>IDENTIFICATION</scope>
    <source>
        <strain evidence="3">Yale</strain>
    </source>
</reference>
<dbReference type="Pfam" id="PF00650">
    <property type="entry name" value="CRAL_TRIO"/>
    <property type="match status" value="1"/>
</dbReference>
<organism evidence="2">
    <name type="scientific">Glossina morsitans morsitans</name>
    <name type="common">Savannah tsetse fly</name>
    <dbReference type="NCBI Taxonomy" id="37546"/>
    <lineage>
        <taxon>Eukaryota</taxon>
        <taxon>Metazoa</taxon>
        <taxon>Ecdysozoa</taxon>
        <taxon>Arthropoda</taxon>
        <taxon>Hexapoda</taxon>
        <taxon>Insecta</taxon>
        <taxon>Pterygota</taxon>
        <taxon>Neoptera</taxon>
        <taxon>Endopterygota</taxon>
        <taxon>Diptera</taxon>
        <taxon>Brachycera</taxon>
        <taxon>Muscomorpha</taxon>
        <taxon>Hippoboscoidea</taxon>
        <taxon>Glossinidae</taxon>
        <taxon>Glossina</taxon>
    </lineage>
</organism>
<reference evidence="3" key="4">
    <citation type="submission" date="2014-03" db="EMBL/GenBank/DDBJ databases">
        <title>Genome Sequence of the Tsetse Fly (Glossina morsitans): Vector of African Trypanosomiasis.</title>
        <authorList>
            <person name="Lawson D."/>
        </authorList>
    </citation>
    <scope>NUCLEOTIDE SEQUENCE [LARGE SCALE GENOMIC DNA]</scope>
    <source>
        <strain evidence="3">Yale</strain>
    </source>
</reference>
<dbReference type="InterPro" id="IPR036865">
    <property type="entry name" value="CRAL-TRIO_dom_sf"/>
</dbReference>
<dbReference type="Gene3D" id="1.10.8.20">
    <property type="entry name" value="N-terminal domain of phosphatidylinositol transfer protein sec14p"/>
    <property type="match status" value="1"/>
</dbReference>
<keyword evidence="4" id="KW-1185">Reference proteome</keyword>
<name>D3TLW9_GLOMM</name>
<dbReference type="Gene3D" id="3.40.525.10">
    <property type="entry name" value="CRAL-TRIO lipid binding domain"/>
    <property type="match status" value="1"/>
</dbReference>
<dbReference type="SUPFAM" id="SSF46938">
    <property type="entry name" value="CRAL/TRIO N-terminal domain"/>
    <property type="match status" value="1"/>
</dbReference>
<dbReference type="PANTHER" id="PTHR10174">
    <property type="entry name" value="ALPHA-TOCOPHEROL TRANSFER PROTEIN-RELATED"/>
    <property type="match status" value="1"/>
</dbReference>
<accession>D3TLW9</accession>
<reference evidence="3" key="5">
    <citation type="submission" date="2016-10" db="UniProtKB">
        <authorList>
            <consortium name="VectorBase"/>
        </authorList>
    </citation>
    <scope>IDENTIFICATION</scope>
    <source>
        <strain evidence="3">Yale</strain>
    </source>
</reference>
<dbReference type="PANTHER" id="PTHR10174:SF212">
    <property type="entry name" value="MIP26555P1"/>
    <property type="match status" value="1"/>
</dbReference>
<dbReference type="SMART" id="SM00516">
    <property type="entry name" value="SEC14"/>
    <property type="match status" value="1"/>
</dbReference>
<protein>
    <submittedName>
        <fullName evidence="2 3">Phosphatidylinositol transfer protein SEC14</fullName>
    </submittedName>
</protein>
<dbReference type="VEuPathDB" id="VectorBase:GMOY004812"/>
<dbReference type="GO" id="GO:1902936">
    <property type="term" value="F:phosphatidylinositol bisphosphate binding"/>
    <property type="evidence" value="ECO:0007669"/>
    <property type="project" value="TreeGrafter"/>
</dbReference>
<evidence type="ECO:0000313" key="4">
    <source>
        <dbReference type="Proteomes" id="UP000092444"/>
    </source>
</evidence>
<dbReference type="EMBL" id="EZ422421">
    <property type="protein sequence ID" value="ADD18697.1"/>
    <property type="molecule type" value="mRNA"/>
</dbReference>
<dbReference type="CDD" id="cd00170">
    <property type="entry name" value="SEC14"/>
    <property type="match status" value="1"/>
</dbReference>
<feature type="domain" description="CRAL-TRIO" evidence="1">
    <location>
        <begin position="102"/>
        <end position="268"/>
    </location>
</feature>
<dbReference type="STRING" id="37546.D3TLW9"/>
<reference evidence="3 4" key="3">
    <citation type="submission" date="2014-03" db="EMBL/GenBank/DDBJ databases">
        <title>Genome Sequence of the Tsetse Fly (Glossina morsitans): Vector of African Trypanosomiasis.</title>
        <authorList>
            <consortium name="International Glossina Genome Initiative W.H.O."/>
            <person name="Lawson D."/>
        </authorList>
    </citation>
    <scope>NUCLEOTIDE SEQUENCE [LARGE SCALE GENOMIC DNA]</scope>
    <source>
        <strain evidence="3 4">Yale</strain>
    </source>
</reference>
<dbReference type="EMBL" id="CCAG010002025">
    <property type="status" value="NOT_ANNOTATED_CDS"/>
    <property type="molecule type" value="Genomic_DNA"/>
</dbReference>
<reference evidence="2" key="1">
    <citation type="journal article" date="2010" name="BMC Genomics">
        <title>An insight into the sialome of Glossina morsitans morsitans.</title>
        <authorList>
            <person name="Alves-Silva J."/>
            <person name="Ribeiro J.M."/>
            <person name="Van Den Abbeele J."/>
            <person name="Attardo G."/>
            <person name="Hao Z."/>
            <person name="Haines L.R."/>
            <person name="Soares M.B."/>
            <person name="Berriman M."/>
            <person name="Aksoy S."/>
            <person name="Lehane M.J."/>
        </authorList>
    </citation>
    <scope>NUCLEOTIDE SEQUENCE</scope>
    <source>
        <tissue evidence="2">Salivary gland</tissue>
    </source>
</reference>
<evidence type="ECO:0000313" key="3">
    <source>
        <dbReference type="EnsemblMetazoa" id="GMOY004812-PA"/>
    </source>
</evidence>
<dbReference type="Gene3D" id="1.20.5.1200">
    <property type="entry name" value="Alpha-tocopherol transfer"/>
    <property type="match status" value="1"/>
</dbReference>
<evidence type="ECO:0000259" key="1">
    <source>
        <dbReference type="PROSITE" id="PS50191"/>
    </source>
</evidence>
<dbReference type="InterPro" id="IPR036273">
    <property type="entry name" value="CRAL/TRIO_N_dom_sf"/>
</dbReference>
<dbReference type="GO" id="GO:0016020">
    <property type="term" value="C:membrane"/>
    <property type="evidence" value="ECO:0007669"/>
    <property type="project" value="TreeGrafter"/>
</dbReference>
<dbReference type="EnsemblMetazoa" id="GMOY004812-RA">
    <property type="protein sequence ID" value="GMOY004812-PA"/>
    <property type="gene ID" value="GMOY004812"/>
</dbReference>
<reference evidence="2" key="2">
    <citation type="submission" date="2010-01" db="EMBL/GenBank/DDBJ databases">
        <authorList>
            <consortium name="International Glossina Genome Initiative"/>
            <person name="da Silva J."/>
            <person name="Ribeiro J.M.C."/>
            <person name="Abbeele J.V."/>
            <person name="Attardo G."/>
            <person name="Hao Z."/>
            <person name="Haines L.R."/>
            <person name="Soares M.B."/>
            <person name="Berriman M."/>
            <person name="Aksoy S."/>
            <person name="Lehane M.J."/>
        </authorList>
    </citation>
    <scope>NUCLEOTIDE SEQUENCE</scope>
    <source>
        <tissue evidence="2">Salivary gland</tissue>
    </source>
</reference>
<dbReference type="PROSITE" id="PS50191">
    <property type="entry name" value="CRAL_TRIO"/>
    <property type="match status" value="1"/>
</dbReference>
<dbReference type="InterPro" id="IPR001251">
    <property type="entry name" value="CRAL-TRIO_dom"/>
</dbReference>
<sequence length="296" mass="34574">MSNMSTANSEEAFNIRIGYLRPETVELAKNELRETPETKENAIKELRQLLQASPDLHYKDDDEFLIIFLRTCHFYPQSALEKMKSVAAFRKENANLLHGLVIEQIKEKFLNSNVINILKNCDQHGRRVLIVNCGETWNPSYVNTDDVFRILYLVHIAAQLEPETQVRGAVVIMDFEGLSMKQVTALTPSFSKRLLTFIQDAMPIRLKELHFVKQPFIFKLVWSLFKPFVREKLNKRIHFHGSDMKSLHKFLSPEILPENYKGQLPKIDYTGTQWLPILEKHEEFVNEWAEMGPTKW</sequence>
<dbReference type="SUPFAM" id="SSF52087">
    <property type="entry name" value="CRAL/TRIO domain"/>
    <property type="match status" value="1"/>
</dbReference>
<dbReference type="InterPro" id="IPR011074">
    <property type="entry name" value="CRAL/TRIO_N_dom"/>
</dbReference>
<dbReference type="AlphaFoldDB" id="D3TLW9"/>
<evidence type="ECO:0000313" key="2">
    <source>
        <dbReference type="EMBL" id="ADD18697.1"/>
    </source>
</evidence>